<dbReference type="STRING" id="3068.D8U5S1"/>
<organism evidence="2">
    <name type="scientific">Volvox carteri f. nagariensis</name>
    <dbReference type="NCBI Taxonomy" id="3068"/>
    <lineage>
        <taxon>Eukaryota</taxon>
        <taxon>Viridiplantae</taxon>
        <taxon>Chlorophyta</taxon>
        <taxon>core chlorophytes</taxon>
        <taxon>Chlorophyceae</taxon>
        <taxon>CS clade</taxon>
        <taxon>Chlamydomonadales</taxon>
        <taxon>Volvocaceae</taxon>
        <taxon>Volvox</taxon>
    </lineage>
</organism>
<dbReference type="AlphaFoldDB" id="D8U5S1"/>
<dbReference type="KEGG" id="vcn:VOLCADRAFT_121242"/>
<keyword evidence="2" id="KW-1185">Reference proteome</keyword>
<proteinExistence type="predicted"/>
<name>D8U5S1_VOLCA</name>
<accession>D8U5S1</accession>
<dbReference type="PANTHER" id="PTHR13077:SF6">
    <property type="entry name" value="SELENOPROTEIN F"/>
    <property type="match status" value="1"/>
</dbReference>
<dbReference type="InterPro" id="IPR039992">
    <property type="entry name" value="Sep15_SelM"/>
</dbReference>
<dbReference type="EMBL" id="GL378360">
    <property type="protein sequence ID" value="EFJ45049.1"/>
    <property type="molecule type" value="Genomic_DNA"/>
</dbReference>
<dbReference type="RefSeq" id="XP_002954020.1">
    <property type="nucleotide sequence ID" value="XM_002953974.1"/>
</dbReference>
<dbReference type="InParanoid" id="D8U5S1"/>
<dbReference type="GO" id="GO:0005788">
    <property type="term" value="C:endoplasmic reticulum lumen"/>
    <property type="evidence" value="ECO:0007669"/>
    <property type="project" value="TreeGrafter"/>
</dbReference>
<dbReference type="OrthoDB" id="1910009at2759"/>
<protein>
    <recommendedName>
        <fullName evidence="3">Selenoprotein F/M domain-containing protein</fullName>
    </recommendedName>
</protein>
<dbReference type="Proteomes" id="UP000001058">
    <property type="component" value="Unassembled WGS sequence"/>
</dbReference>
<gene>
    <name evidence="1" type="ORF">VOLCADRAFT_121242</name>
</gene>
<dbReference type="PANTHER" id="PTHR13077">
    <property type="entry name" value="SELENOPROTEIN F"/>
    <property type="match status" value="1"/>
</dbReference>
<dbReference type="GeneID" id="9617033"/>
<feature type="non-terminal residue" evidence="1">
    <location>
        <position position="1"/>
    </location>
</feature>
<evidence type="ECO:0000313" key="2">
    <source>
        <dbReference type="Proteomes" id="UP000001058"/>
    </source>
</evidence>
<evidence type="ECO:0000313" key="1">
    <source>
        <dbReference type="EMBL" id="EFJ45049.1"/>
    </source>
</evidence>
<evidence type="ECO:0008006" key="3">
    <source>
        <dbReference type="Google" id="ProtNLM"/>
    </source>
</evidence>
<dbReference type="eggNOG" id="KOG3384">
    <property type="taxonomic scope" value="Eukaryota"/>
</dbReference>
<reference evidence="1 2" key="1">
    <citation type="journal article" date="2010" name="Science">
        <title>Genomic analysis of organismal complexity in the multicellular green alga Volvox carteri.</title>
        <authorList>
            <person name="Prochnik S.E."/>
            <person name="Umen J."/>
            <person name="Nedelcu A.M."/>
            <person name="Hallmann A."/>
            <person name="Miller S.M."/>
            <person name="Nishii I."/>
            <person name="Ferris P."/>
            <person name="Kuo A."/>
            <person name="Mitros T."/>
            <person name="Fritz-Laylin L.K."/>
            <person name="Hellsten U."/>
            <person name="Chapman J."/>
            <person name="Simakov O."/>
            <person name="Rensing S.A."/>
            <person name="Terry A."/>
            <person name="Pangilinan J."/>
            <person name="Kapitonov V."/>
            <person name="Jurka J."/>
            <person name="Salamov A."/>
            <person name="Shapiro H."/>
            <person name="Schmutz J."/>
            <person name="Grimwood J."/>
            <person name="Lindquist E."/>
            <person name="Lucas S."/>
            <person name="Grigoriev I.V."/>
            <person name="Schmitt R."/>
            <person name="Kirk D."/>
            <person name="Rokhsar D.S."/>
        </authorList>
    </citation>
    <scope>NUCLEOTIDE SEQUENCE [LARGE SCALE GENOMIC DNA]</scope>
    <source>
        <strain evidence="2">f. Nagariensis / Eve</strain>
    </source>
</reference>
<dbReference type="GO" id="GO:0016491">
    <property type="term" value="F:oxidoreductase activity"/>
    <property type="evidence" value="ECO:0007669"/>
    <property type="project" value="TreeGrafter"/>
</dbReference>
<sequence>LTLAANARVDQPTCDELGFTGEQICSDCDVLAQYVKDEELVADCKACCAKDAVTVKYTKAELLVDQWRLGAANQGLHRQALERIFASS</sequence>